<organism evidence="3 4">
    <name type="scientific">Cutaneotrichosporon cavernicola</name>
    <dbReference type="NCBI Taxonomy" id="279322"/>
    <lineage>
        <taxon>Eukaryota</taxon>
        <taxon>Fungi</taxon>
        <taxon>Dikarya</taxon>
        <taxon>Basidiomycota</taxon>
        <taxon>Agaricomycotina</taxon>
        <taxon>Tremellomycetes</taxon>
        <taxon>Trichosporonales</taxon>
        <taxon>Trichosporonaceae</taxon>
        <taxon>Cutaneotrichosporon</taxon>
    </lineage>
</organism>
<evidence type="ECO:0000313" key="3">
    <source>
        <dbReference type="EMBL" id="BEI94025.1"/>
    </source>
</evidence>
<dbReference type="GO" id="GO:0005739">
    <property type="term" value="C:mitochondrion"/>
    <property type="evidence" value="ECO:0007669"/>
    <property type="project" value="TreeGrafter"/>
</dbReference>
<dbReference type="PANTHER" id="PTHR32470:SF2">
    <property type="entry name" value="NADH DEHYDROGENASE [UBIQUINONE] 1 ALPHA SUBCOMPLEX ASSEMBLY FACTOR 2"/>
    <property type="match status" value="1"/>
</dbReference>
<sequence>MRATQRQLGLWSKLISKIPFSSKRPIGHDLAGNRYYELPNPVGGRTKRTVEYADSPTSYAYSSPEDYRRGTAQLPVQWTAWMSHTRATPPSMDELRKDAARQAALRVRVAMIEAREKAERIEQGYLLPDGTEAGEQNVPSSLDGDGLIGGVFATTGGSFASSGGTPHASAKFAYPPAPRDKMPKRRGSAPVVDLAQSESIEAPLQSQTSTPEASATDETSPIAPPRAKVDAMSTDANTLRQLAEEDTRRRLRESGVSEEGVGDAGVKGVGKAFRPRKRGA</sequence>
<feature type="compositionally biased region" description="Polar residues" evidence="2">
    <location>
        <begin position="196"/>
        <end position="219"/>
    </location>
</feature>
<dbReference type="GO" id="GO:0032981">
    <property type="term" value="P:mitochondrial respiratory chain complex I assembly"/>
    <property type="evidence" value="ECO:0007669"/>
    <property type="project" value="TreeGrafter"/>
</dbReference>
<evidence type="ECO:0000313" key="4">
    <source>
        <dbReference type="Proteomes" id="UP001233271"/>
    </source>
</evidence>
<dbReference type="InterPro" id="IPR052618">
    <property type="entry name" value="ComplexI_NDUFA12"/>
</dbReference>
<name>A0AA48L8U4_9TREE</name>
<dbReference type="PANTHER" id="PTHR32470">
    <property type="entry name" value="ADH DEHYDROGENASE [UBIQUINONE] 1 ALPHA SUBCOMPLEX ASSEMBLY FACTOR 2"/>
    <property type="match status" value="1"/>
</dbReference>
<dbReference type="KEGG" id="ccac:CcaHIS019_0604840"/>
<dbReference type="RefSeq" id="XP_060459290.1">
    <property type="nucleotide sequence ID" value="XM_060602947.1"/>
</dbReference>
<dbReference type="GO" id="GO:0045271">
    <property type="term" value="C:respiratory chain complex I"/>
    <property type="evidence" value="ECO:0007669"/>
    <property type="project" value="InterPro"/>
</dbReference>
<evidence type="ECO:0000256" key="2">
    <source>
        <dbReference type="SAM" id="MobiDB-lite"/>
    </source>
</evidence>
<reference evidence="3" key="1">
    <citation type="journal article" date="2023" name="BMC Genomics">
        <title>Chromosome-level genome assemblies of Cutaneotrichosporon spp. (Trichosporonales, Basidiomycota) reveal imbalanced evolution between nucleotide sequences and chromosome synteny.</title>
        <authorList>
            <person name="Kobayashi Y."/>
            <person name="Kayamori A."/>
            <person name="Aoki K."/>
            <person name="Shiwa Y."/>
            <person name="Matsutani M."/>
            <person name="Fujita N."/>
            <person name="Sugita T."/>
            <person name="Iwasaki W."/>
            <person name="Tanaka N."/>
            <person name="Takashima M."/>
        </authorList>
    </citation>
    <scope>NUCLEOTIDE SEQUENCE</scope>
    <source>
        <strain evidence="3">HIS019</strain>
    </source>
</reference>
<keyword evidence="4" id="KW-1185">Reference proteome</keyword>
<dbReference type="EMBL" id="AP028217">
    <property type="protein sequence ID" value="BEI94025.1"/>
    <property type="molecule type" value="Genomic_DNA"/>
</dbReference>
<feature type="region of interest" description="Disordered" evidence="2">
    <location>
        <begin position="159"/>
        <end position="280"/>
    </location>
</feature>
<proteinExistence type="inferred from homology"/>
<dbReference type="Pfam" id="PF05071">
    <property type="entry name" value="NDUFA12"/>
    <property type="match status" value="1"/>
</dbReference>
<comment type="similarity">
    <text evidence="1">Belongs to the complex I NDUFA12 subunit family.</text>
</comment>
<evidence type="ECO:0008006" key="5">
    <source>
        <dbReference type="Google" id="ProtNLM"/>
    </source>
</evidence>
<feature type="compositionally biased region" description="Basic and acidic residues" evidence="2">
    <location>
        <begin position="242"/>
        <end position="255"/>
    </location>
</feature>
<accession>A0AA48L8U4</accession>
<dbReference type="GeneID" id="85497895"/>
<evidence type="ECO:0000256" key="1">
    <source>
        <dbReference type="ARBA" id="ARBA00007355"/>
    </source>
</evidence>
<dbReference type="AlphaFoldDB" id="A0AA48L8U4"/>
<dbReference type="Proteomes" id="UP001233271">
    <property type="component" value="Chromosome 6"/>
</dbReference>
<gene>
    <name evidence="3" type="ORF">CcaverHIS019_0604840</name>
</gene>
<protein>
    <recommendedName>
        <fullName evidence="5">NADH dehydrogenase [ubiquinone] 1 alpha subcomplex subunit</fullName>
    </recommendedName>
</protein>
<dbReference type="InterPro" id="IPR007763">
    <property type="entry name" value="NDUFA12"/>
</dbReference>